<dbReference type="EMBL" id="QCZI01000006">
    <property type="protein sequence ID" value="PWA05598.1"/>
    <property type="molecule type" value="Genomic_DNA"/>
</dbReference>
<sequence length="132" mass="15715">MVLWGNENSKRIIMAVKFNSESELKQYKILNFNLKLEPFNVMVTGEKKFEYRDISDHWRSRFYNKDGSLKHFDYVKFTHAYSSKNPFFICEFKGLDVVKNVHIKYSTGFEVNFDDERWAVKLGEIVLKGNLK</sequence>
<keyword evidence="2" id="KW-1185">Reference proteome</keyword>
<proteinExistence type="predicted"/>
<organism evidence="1 2">
    <name type="scientific">Flavobacterium psychrotolerans</name>
    <dbReference type="NCBI Taxonomy" id="2169410"/>
    <lineage>
        <taxon>Bacteria</taxon>
        <taxon>Pseudomonadati</taxon>
        <taxon>Bacteroidota</taxon>
        <taxon>Flavobacteriia</taxon>
        <taxon>Flavobacteriales</taxon>
        <taxon>Flavobacteriaceae</taxon>
        <taxon>Flavobacterium</taxon>
    </lineage>
</organism>
<comment type="caution">
    <text evidence="1">The sequence shown here is derived from an EMBL/GenBank/DDBJ whole genome shotgun (WGS) entry which is preliminary data.</text>
</comment>
<gene>
    <name evidence="1" type="ORF">DB895_06345</name>
</gene>
<name>A0A2U1JL64_9FLAO</name>
<dbReference type="AlphaFoldDB" id="A0A2U1JL64"/>
<accession>A0A2U1JL64</accession>
<reference evidence="1 2" key="1">
    <citation type="submission" date="2018-04" db="EMBL/GenBank/DDBJ databases">
        <title>Flavobacterium sp. nov., isolated from glacier ice.</title>
        <authorList>
            <person name="Liu Q."/>
            <person name="Xin Y.-H."/>
        </authorList>
    </citation>
    <scope>NUCLEOTIDE SEQUENCE [LARGE SCALE GENOMIC DNA]</scope>
    <source>
        <strain evidence="1 2">RB1R5</strain>
    </source>
</reference>
<protein>
    <submittedName>
        <fullName evidence="1">Uncharacterized protein</fullName>
    </submittedName>
</protein>
<evidence type="ECO:0000313" key="2">
    <source>
        <dbReference type="Proteomes" id="UP000245449"/>
    </source>
</evidence>
<dbReference type="Proteomes" id="UP000245449">
    <property type="component" value="Unassembled WGS sequence"/>
</dbReference>
<evidence type="ECO:0000313" key="1">
    <source>
        <dbReference type="EMBL" id="PWA05598.1"/>
    </source>
</evidence>